<dbReference type="Proteomes" id="UP000626092">
    <property type="component" value="Unassembled WGS sequence"/>
</dbReference>
<dbReference type="PANTHER" id="PTHR34054:SF16">
    <property type="entry name" value="MEMBRANE LIPOPROTEIN"/>
    <property type="match status" value="1"/>
</dbReference>
<keyword evidence="2" id="KW-0812">Transmembrane</keyword>
<evidence type="ECO:0000313" key="4">
    <source>
        <dbReference type="Proteomes" id="UP000626092"/>
    </source>
</evidence>
<gene>
    <name evidence="3" type="ORF">RHSIM_Rhsim13G0084200</name>
</gene>
<proteinExistence type="predicted"/>
<sequence>MACFSGLGIGLSFLFGCIFLGLVAEIYYVLWWKKRNNSSSSSSSRGIEHPFYTNHIKQIPHLFRWKKASSEPTSKTQQVTNSLTNPEANNGTEPDLELGRTKDLLQHKGYGEEGVEAELIRLHNLCGPPRFLFTINEETKEDLESNDGRSRKASRTRSLSDFIVSMETPVLTPLASPTMKGNNDPLDSYNGFNPLFESFSEAEINKMRSSPPPKFKFLRDAEEKLLRRLMEEAQKRALMNHYGSVVQDSAVKANPNSNLAAEEKDASFVRVVVGKSKEREATASQVLPLASSPSRFRPVVFDNKNPVQQ</sequence>
<dbReference type="PANTHER" id="PTHR34054">
    <property type="entry name" value="EXPRESSED PROTEIN"/>
    <property type="match status" value="1"/>
</dbReference>
<evidence type="ECO:0000256" key="1">
    <source>
        <dbReference type="SAM" id="MobiDB-lite"/>
    </source>
</evidence>
<comment type="caution">
    <text evidence="3">The sequence shown here is derived from an EMBL/GenBank/DDBJ whole genome shotgun (WGS) entry which is preliminary data.</text>
</comment>
<feature type="compositionally biased region" description="Polar residues" evidence="1">
    <location>
        <begin position="70"/>
        <end position="92"/>
    </location>
</feature>
<keyword evidence="4" id="KW-1185">Reference proteome</keyword>
<keyword evidence="2" id="KW-0472">Membrane</keyword>
<evidence type="ECO:0000313" key="3">
    <source>
        <dbReference type="EMBL" id="KAF7119329.1"/>
    </source>
</evidence>
<feature type="transmembrane region" description="Helical" evidence="2">
    <location>
        <begin position="6"/>
        <end position="30"/>
    </location>
</feature>
<dbReference type="EMBL" id="WJXA01000013">
    <property type="protein sequence ID" value="KAF7119329.1"/>
    <property type="molecule type" value="Genomic_DNA"/>
</dbReference>
<name>A0A834FWT2_RHOSS</name>
<reference evidence="3" key="1">
    <citation type="submission" date="2019-11" db="EMBL/GenBank/DDBJ databases">
        <authorList>
            <person name="Liu Y."/>
            <person name="Hou J."/>
            <person name="Li T.-Q."/>
            <person name="Guan C.-H."/>
            <person name="Wu X."/>
            <person name="Wu H.-Z."/>
            <person name="Ling F."/>
            <person name="Zhang R."/>
            <person name="Shi X.-G."/>
            <person name="Ren J.-P."/>
            <person name="Chen E.-F."/>
            <person name="Sun J.-M."/>
        </authorList>
    </citation>
    <scope>NUCLEOTIDE SEQUENCE</scope>
    <source>
        <strain evidence="3">Adult_tree_wgs_1</strain>
        <tissue evidence="3">Leaves</tissue>
    </source>
</reference>
<dbReference type="InterPro" id="IPR045884">
    <property type="entry name" value="At5g59350-like"/>
</dbReference>
<dbReference type="AlphaFoldDB" id="A0A834FWT2"/>
<organism evidence="3 4">
    <name type="scientific">Rhododendron simsii</name>
    <name type="common">Sims's rhododendron</name>
    <dbReference type="NCBI Taxonomy" id="118357"/>
    <lineage>
        <taxon>Eukaryota</taxon>
        <taxon>Viridiplantae</taxon>
        <taxon>Streptophyta</taxon>
        <taxon>Embryophyta</taxon>
        <taxon>Tracheophyta</taxon>
        <taxon>Spermatophyta</taxon>
        <taxon>Magnoliopsida</taxon>
        <taxon>eudicotyledons</taxon>
        <taxon>Gunneridae</taxon>
        <taxon>Pentapetalae</taxon>
        <taxon>asterids</taxon>
        <taxon>Ericales</taxon>
        <taxon>Ericaceae</taxon>
        <taxon>Ericoideae</taxon>
        <taxon>Rhodoreae</taxon>
        <taxon>Rhododendron</taxon>
    </lineage>
</organism>
<keyword evidence="2" id="KW-1133">Transmembrane helix</keyword>
<feature type="region of interest" description="Disordered" evidence="1">
    <location>
        <begin position="70"/>
        <end position="96"/>
    </location>
</feature>
<dbReference type="OrthoDB" id="1707227at2759"/>
<accession>A0A834FWT2</accession>
<protein>
    <submittedName>
        <fullName evidence="3">Uncharacterized protein</fullName>
    </submittedName>
</protein>
<evidence type="ECO:0000256" key="2">
    <source>
        <dbReference type="SAM" id="Phobius"/>
    </source>
</evidence>